<sequence>MNYEMEELMPVVAGLAQRYTAGESTSITWERAEKLMEAVLYCIRELERPERELPVTMEGMSAQQAYELGRSCVEGKVKKALELYHELLADFDHYENRCLYDTAVLGLPEFFKWYDVRFEPQNTILTLDYPVWRELSEETGADKILEYIRCLLMEQRFLRLFPRSLVLEALEKADPQYRDMTDNICGAPLGVLMEHVLVGKPLTAAALEAEDAARLRELCRRKKVDEIAGLGREAVQAFLEKNQEDIGRLPEYFSRAVRDIAVRLKTAAHQPFNSRRSAPQ</sequence>
<protein>
    <submittedName>
        <fullName evidence="1">Uncharacterized protein</fullName>
    </submittedName>
</protein>
<dbReference type="AlphaFoldDB" id="A0A9D2NJ01"/>
<dbReference type="InterPro" id="IPR045751">
    <property type="entry name" value="DUF6179"/>
</dbReference>
<proteinExistence type="predicted"/>
<reference evidence="1" key="2">
    <citation type="submission" date="2021-04" db="EMBL/GenBank/DDBJ databases">
        <authorList>
            <person name="Gilroy R."/>
        </authorList>
    </citation>
    <scope>NUCLEOTIDE SEQUENCE</scope>
    <source>
        <strain evidence="1">USAMLcec2-132</strain>
    </source>
</reference>
<comment type="caution">
    <text evidence="1">The sequence shown here is derived from an EMBL/GenBank/DDBJ whole genome shotgun (WGS) entry which is preliminary data.</text>
</comment>
<evidence type="ECO:0000313" key="1">
    <source>
        <dbReference type="EMBL" id="HJC25254.1"/>
    </source>
</evidence>
<gene>
    <name evidence="1" type="ORF">H9761_16390</name>
</gene>
<name>A0A9D2NJ01_9FIRM</name>
<accession>A0A9D2NJ01</accession>
<dbReference type="Proteomes" id="UP000823891">
    <property type="component" value="Unassembled WGS sequence"/>
</dbReference>
<reference evidence="1" key="1">
    <citation type="journal article" date="2021" name="PeerJ">
        <title>Extensive microbial diversity within the chicken gut microbiome revealed by metagenomics and culture.</title>
        <authorList>
            <person name="Gilroy R."/>
            <person name="Ravi A."/>
            <person name="Getino M."/>
            <person name="Pursley I."/>
            <person name="Horton D.L."/>
            <person name="Alikhan N.F."/>
            <person name="Baker D."/>
            <person name="Gharbi K."/>
            <person name="Hall N."/>
            <person name="Watson M."/>
            <person name="Adriaenssens E.M."/>
            <person name="Foster-Nyarko E."/>
            <person name="Jarju S."/>
            <person name="Secka A."/>
            <person name="Antonio M."/>
            <person name="Oren A."/>
            <person name="Chaudhuri R.R."/>
            <person name="La Ragione R."/>
            <person name="Hildebrand F."/>
            <person name="Pallen M.J."/>
        </authorList>
    </citation>
    <scope>NUCLEOTIDE SEQUENCE</scope>
    <source>
        <strain evidence="1">USAMLcec2-132</strain>
    </source>
</reference>
<evidence type="ECO:0000313" key="2">
    <source>
        <dbReference type="Proteomes" id="UP000823891"/>
    </source>
</evidence>
<dbReference type="Pfam" id="PF19677">
    <property type="entry name" value="DUF6179"/>
    <property type="match status" value="1"/>
</dbReference>
<organism evidence="1 2">
    <name type="scientific">Candidatus Eisenbergiella merdavium</name>
    <dbReference type="NCBI Taxonomy" id="2838551"/>
    <lineage>
        <taxon>Bacteria</taxon>
        <taxon>Bacillati</taxon>
        <taxon>Bacillota</taxon>
        <taxon>Clostridia</taxon>
        <taxon>Lachnospirales</taxon>
        <taxon>Lachnospiraceae</taxon>
        <taxon>Eisenbergiella</taxon>
    </lineage>
</organism>
<dbReference type="EMBL" id="DWWS01000059">
    <property type="protein sequence ID" value="HJC25254.1"/>
    <property type="molecule type" value="Genomic_DNA"/>
</dbReference>